<accession>T1BQZ8</accession>
<evidence type="ECO:0000256" key="5">
    <source>
        <dbReference type="SAM" id="MobiDB-lite"/>
    </source>
</evidence>
<evidence type="ECO:0000256" key="3">
    <source>
        <dbReference type="ARBA" id="ARBA00022989"/>
    </source>
</evidence>
<evidence type="ECO:0000256" key="1">
    <source>
        <dbReference type="ARBA" id="ARBA00004141"/>
    </source>
</evidence>
<evidence type="ECO:0000313" key="7">
    <source>
        <dbReference type="EMBL" id="EQD72282.1"/>
    </source>
</evidence>
<comment type="subcellular location">
    <subcellularLocation>
        <location evidence="1">Membrane</location>
        <topology evidence="1">Multi-pass membrane protein</topology>
    </subcellularLocation>
</comment>
<keyword evidence="4 6" id="KW-0472">Membrane</keyword>
<proteinExistence type="predicted"/>
<feature type="compositionally biased region" description="Low complexity" evidence="5">
    <location>
        <begin position="106"/>
        <end position="125"/>
    </location>
</feature>
<organism evidence="7">
    <name type="scientific">mine drainage metagenome</name>
    <dbReference type="NCBI Taxonomy" id="410659"/>
    <lineage>
        <taxon>unclassified sequences</taxon>
        <taxon>metagenomes</taxon>
        <taxon>ecological metagenomes</taxon>
    </lineage>
</organism>
<reference evidence="7" key="2">
    <citation type="journal article" date="2014" name="ISME J.">
        <title>Microbial stratification in low pH oxic and suboxic macroscopic growths along an acid mine drainage.</title>
        <authorList>
            <person name="Mendez-Garcia C."/>
            <person name="Mesa V."/>
            <person name="Sprenger R.R."/>
            <person name="Richter M."/>
            <person name="Diez M.S."/>
            <person name="Solano J."/>
            <person name="Bargiela R."/>
            <person name="Golyshina O.V."/>
            <person name="Manteca A."/>
            <person name="Ramos J.L."/>
            <person name="Gallego J.R."/>
            <person name="Llorente I."/>
            <person name="Martins Dos Santos V.A."/>
            <person name="Jensen O.N."/>
            <person name="Pelaez A.I."/>
            <person name="Sanchez J."/>
            <person name="Ferrer M."/>
        </authorList>
    </citation>
    <scope>NUCLEOTIDE SEQUENCE</scope>
</reference>
<reference evidence="7" key="1">
    <citation type="submission" date="2013-08" db="EMBL/GenBank/DDBJ databases">
        <authorList>
            <person name="Mendez C."/>
            <person name="Richter M."/>
            <person name="Ferrer M."/>
            <person name="Sanchez J."/>
        </authorList>
    </citation>
    <scope>NUCLEOTIDE SEQUENCE</scope>
</reference>
<comment type="caution">
    <text evidence="7">The sequence shown here is derived from an EMBL/GenBank/DDBJ whole genome shotgun (WGS) entry which is preliminary data.</text>
</comment>
<feature type="transmembrane region" description="Helical" evidence="6">
    <location>
        <begin position="62"/>
        <end position="83"/>
    </location>
</feature>
<protein>
    <submittedName>
        <fullName evidence="7">Uncharacterized protein</fullName>
    </submittedName>
</protein>
<sequence>MPFIEAVGAGLITILANSVTTGAAYIHEGLTDLGIGMVLEIATVPGALLGASLTIRLTRYNLTTALLIALAIVLIFRSLSALLRRHGEVPQNVVPDRTSQKLGPVTRSSTRPPARTRPSASCSARESYPECSASEAAS</sequence>
<evidence type="ECO:0000256" key="2">
    <source>
        <dbReference type="ARBA" id="ARBA00022692"/>
    </source>
</evidence>
<keyword evidence="2 6" id="KW-0812">Transmembrane</keyword>
<dbReference type="GO" id="GO:0016020">
    <property type="term" value="C:membrane"/>
    <property type="evidence" value="ECO:0007669"/>
    <property type="project" value="UniProtKB-SubCell"/>
</dbReference>
<keyword evidence="3 6" id="KW-1133">Transmembrane helix</keyword>
<dbReference type="Pfam" id="PF01925">
    <property type="entry name" value="TauE"/>
    <property type="match status" value="1"/>
</dbReference>
<feature type="transmembrane region" description="Helical" evidence="6">
    <location>
        <begin position="34"/>
        <end position="55"/>
    </location>
</feature>
<evidence type="ECO:0000256" key="6">
    <source>
        <dbReference type="SAM" id="Phobius"/>
    </source>
</evidence>
<dbReference type="EMBL" id="AUZY01002389">
    <property type="protein sequence ID" value="EQD72282.1"/>
    <property type="molecule type" value="Genomic_DNA"/>
</dbReference>
<gene>
    <name evidence="7" type="ORF">B1B_03850</name>
</gene>
<dbReference type="AlphaFoldDB" id="T1BQZ8"/>
<name>T1BQZ8_9ZZZZ</name>
<dbReference type="InterPro" id="IPR002781">
    <property type="entry name" value="TM_pro_TauE-like"/>
</dbReference>
<evidence type="ECO:0000256" key="4">
    <source>
        <dbReference type="ARBA" id="ARBA00023136"/>
    </source>
</evidence>
<feature type="region of interest" description="Disordered" evidence="5">
    <location>
        <begin position="93"/>
        <end position="138"/>
    </location>
</feature>